<dbReference type="SUPFAM" id="SSF51735">
    <property type="entry name" value="NAD(P)-binding Rossmann-fold domains"/>
    <property type="match status" value="1"/>
</dbReference>
<dbReference type="InterPro" id="IPR051317">
    <property type="entry name" value="Gfo/Idh/MocA_oxidoreduct"/>
</dbReference>
<feature type="domain" description="GFO/IDH/MocA-like oxidoreductase" evidence="5">
    <location>
        <begin position="134"/>
        <end position="258"/>
    </location>
</feature>
<evidence type="ECO:0000313" key="6">
    <source>
        <dbReference type="EMBL" id="KAK7414340.1"/>
    </source>
</evidence>
<evidence type="ECO:0000256" key="3">
    <source>
        <dbReference type="SAM" id="Phobius"/>
    </source>
</evidence>
<evidence type="ECO:0000313" key="7">
    <source>
        <dbReference type="Proteomes" id="UP001498476"/>
    </source>
</evidence>
<dbReference type="InterPro" id="IPR036291">
    <property type="entry name" value="NAD(P)-bd_dom_sf"/>
</dbReference>
<dbReference type="PANTHER" id="PTHR43708:SF5">
    <property type="entry name" value="CONSERVED EXPRESSED OXIDOREDUCTASE (EUROFUNG)-RELATED"/>
    <property type="match status" value="1"/>
</dbReference>
<dbReference type="Pfam" id="PF22725">
    <property type="entry name" value="GFO_IDH_MocA_C3"/>
    <property type="match status" value="1"/>
</dbReference>
<name>A0ABR1GZQ7_9HYPO</name>
<evidence type="ECO:0000256" key="2">
    <source>
        <dbReference type="ARBA" id="ARBA00023002"/>
    </source>
</evidence>
<protein>
    <recommendedName>
        <fullName evidence="8">Oxidoreductase</fullName>
    </recommendedName>
</protein>
<keyword evidence="7" id="KW-1185">Reference proteome</keyword>
<dbReference type="InterPro" id="IPR055170">
    <property type="entry name" value="GFO_IDH_MocA-like_dom"/>
</dbReference>
<dbReference type="PANTHER" id="PTHR43708">
    <property type="entry name" value="CONSERVED EXPRESSED OXIDOREDUCTASE (EUROFUNG)"/>
    <property type="match status" value="1"/>
</dbReference>
<keyword evidence="3" id="KW-0472">Membrane</keyword>
<dbReference type="SUPFAM" id="SSF55347">
    <property type="entry name" value="Glyceraldehyde-3-phosphate dehydrogenase-like, C-terminal domain"/>
    <property type="match status" value="1"/>
</dbReference>
<comment type="caution">
    <text evidence="6">The sequence shown here is derived from an EMBL/GenBank/DDBJ whole genome shotgun (WGS) entry which is preliminary data.</text>
</comment>
<feature type="transmembrane region" description="Helical" evidence="3">
    <location>
        <begin position="392"/>
        <end position="413"/>
    </location>
</feature>
<gene>
    <name evidence="6" type="ORF">QQX98_006782</name>
</gene>
<organism evidence="6 7">
    <name type="scientific">Neonectria punicea</name>
    <dbReference type="NCBI Taxonomy" id="979145"/>
    <lineage>
        <taxon>Eukaryota</taxon>
        <taxon>Fungi</taxon>
        <taxon>Dikarya</taxon>
        <taxon>Ascomycota</taxon>
        <taxon>Pezizomycotina</taxon>
        <taxon>Sordariomycetes</taxon>
        <taxon>Hypocreomycetidae</taxon>
        <taxon>Hypocreales</taxon>
        <taxon>Nectriaceae</taxon>
        <taxon>Neonectria</taxon>
    </lineage>
</organism>
<feature type="transmembrane region" description="Helical" evidence="3">
    <location>
        <begin position="694"/>
        <end position="719"/>
    </location>
</feature>
<keyword evidence="3" id="KW-0812">Transmembrane</keyword>
<dbReference type="Proteomes" id="UP001498476">
    <property type="component" value="Unassembled WGS sequence"/>
</dbReference>
<keyword evidence="3" id="KW-1133">Transmembrane helix</keyword>
<dbReference type="Gene3D" id="3.30.360.10">
    <property type="entry name" value="Dihydrodipicolinate Reductase, domain 2"/>
    <property type="match status" value="1"/>
</dbReference>
<feature type="transmembrane region" description="Helical" evidence="3">
    <location>
        <begin position="447"/>
        <end position="469"/>
    </location>
</feature>
<keyword evidence="2" id="KW-0560">Oxidoreductase</keyword>
<accession>A0ABR1GZQ7</accession>
<evidence type="ECO:0000256" key="1">
    <source>
        <dbReference type="ARBA" id="ARBA00010928"/>
    </source>
</evidence>
<proteinExistence type="inferred from homology"/>
<feature type="domain" description="Gfo/Idh/MocA-like oxidoreductase N-terminal" evidence="4">
    <location>
        <begin position="6"/>
        <end position="124"/>
    </location>
</feature>
<reference evidence="6 7" key="1">
    <citation type="journal article" date="2025" name="Microbiol. Resour. Announc.">
        <title>Draft genome sequences for Neonectria magnoliae and Neonectria punicea, canker pathogens of Liriodendron tulipifera and Acer saccharum in West Virginia.</title>
        <authorList>
            <person name="Petronek H.M."/>
            <person name="Kasson M.T."/>
            <person name="Metheny A.M."/>
            <person name="Stauder C.M."/>
            <person name="Lovett B."/>
            <person name="Lynch S.C."/>
            <person name="Garnas J.R."/>
            <person name="Kasson L.R."/>
            <person name="Stajich J.E."/>
        </authorList>
    </citation>
    <scope>NUCLEOTIDE SEQUENCE [LARGE SCALE GENOMIC DNA]</scope>
    <source>
        <strain evidence="6 7">NRRL 64653</strain>
    </source>
</reference>
<comment type="similarity">
    <text evidence="1">Belongs to the Gfo/Idh/MocA family.</text>
</comment>
<evidence type="ECO:0000259" key="5">
    <source>
        <dbReference type="Pfam" id="PF22725"/>
    </source>
</evidence>
<dbReference type="Pfam" id="PF01408">
    <property type="entry name" value="GFO_IDH_MocA"/>
    <property type="match status" value="1"/>
</dbReference>
<dbReference type="Gene3D" id="3.40.50.720">
    <property type="entry name" value="NAD(P)-binding Rossmann-like Domain"/>
    <property type="match status" value="1"/>
</dbReference>
<dbReference type="EMBL" id="JAZAVJ010000105">
    <property type="protein sequence ID" value="KAK7414340.1"/>
    <property type="molecule type" value="Genomic_DNA"/>
</dbReference>
<dbReference type="InterPro" id="IPR000683">
    <property type="entry name" value="Gfo/Idh/MocA-like_OxRdtase_N"/>
</dbReference>
<evidence type="ECO:0008006" key="8">
    <source>
        <dbReference type="Google" id="ProtNLM"/>
    </source>
</evidence>
<evidence type="ECO:0000259" key="4">
    <source>
        <dbReference type="Pfam" id="PF01408"/>
    </source>
</evidence>
<sequence>MSAKVFNIGIVGYGASAKTFHIPFISQTPQFKLYSIVQRSPKDGNSAPNDYPDIKHYTDYKALFADPNVDLVVISTPPNNHFELTKAALEAKKHVLTEKPFVPTSAQADQLIAIAKENNRLICVYQNRRWDSDFLTVQHLVSTNALGRIVEFNTHFERYKPEATKNWKVDLTIADGGSALFDLGTHLIDQAYTLFGMPLSIHGRTLNQRKGEVDYENPDGVTAELTYPHGLLVHVRISVLSAEVVQPRFWVRGTKGSFQKWGLDPQEEQLQGGMKATEPGFGKDDPKNLKLTLVGDDGKPKEQPAPLFEPQTYKAFYAQLAKAVESGKEEDVPVKASQARDVLRLLEGLLESAKTGKDEWIKQFLFGSALDRKINNLADCSSIGYDIRKKSLLVYFLWRTAAFFLWSCFISFFHARLGLDCGSGPPGLADVPPGVLPSDTRVSKSRWLVFAEGFILVMACFILAQGHFIMRATRERMERVRQTAITMTYSLLKTTTPKPMGDYDSDELQLVIYECLALTTAFPVALLQQMSNKGCEPGVARYCHDAAIALKYWREENEYQQRLGFFAPMNSPEFTRVNSFFEIFSLRVEKQFRSQLRTKVPSLAPQHIIYNIRNHFENLVDRGNLDDRRAPIVRENIDMMALTGRECSVFSYGDVAPVAFMWILDLSTRLVSVTLPAQNCDFIINSTRNVGGKLTFPTLTTLMIIVGVSATGAGILSLLDELWQMWDPFGRGMNTFSWTLGIAREIDNMLNEFCEDDESLLVRKHSFMISDVGLPEIDVFDQQVQDSEFVSPRIFRAIGAQSV</sequence>